<evidence type="ECO:0000256" key="1">
    <source>
        <dbReference type="ARBA" id="ARBA00004586"/>
    </source>
</evidence>
<organism evidence="4">
    <name type="scientific">Zea mays</name>
    <name type="common">Maize</name>
    <dbReference type="NCBI Taxonomy" id="4577"/>
    <lineage>
        <taxon>Eukaryota</taxon>
        <taxon>Viridiplantae</taxon>
        <taxon>Streptophyta</taxon>
        <taxon>Embryophyta</taxon>
        <taxon>Tracheophyta</taxon>
        <taxon>Spermatophyta</taxon>
        <taxon>Magnoliopsida</taxon>
        <taxon>Liliopsida</taxon>
        <taxon>Poales</taxon>
        <taxon>Poaceae</taxon>
        <taxon>PACMAD clade</taxon>
        <taxon>Panicoideae</taxon>
        <taxon>Andropogonodae</taxon>
        <taxon>Andropogoneae</taxon>
        <taxon>Tripsacinae</taxon>
        <taxon>Zea</taxon>
    </lineage>
</organism>
<dbReference type="PANTHER" id="PTHR10869:SF42">
    <property type="entry name" value="PROLYL 4-HYDROXYLASE 1"/>
    <property type="match status" value="1"/>
</dbReference>
<protein>
    <submittedName>
        <fullName evidence="4">Uncharacterized protein</fullName>
    </submittedName>
</protein>
<proteinExistence type="evidence at transcript level"/>
<evidence type="ECO:0000256" key="3">
    <source>
        <dbReference type="ARBA" id="ARBA00023004"/>
    </source>
</evidence>
<dbReference type="EMBL" id="BT041820">
    <property type="protein sequence ID" value="ACF86825.1"/>
    <property type="molecule type" value="mRNA"/>
</dbReference>
<dbReference type="AlphaFoldDB" id="B4FXI2"/>
<reference evidence="4" key="1">
    <citation type="journal article" date="2009" name="PLoS Genet.">
        <title>Sequencing, mapping, and analysis of 27,455 maize full-length cDNAs.</title>
        <authorList>
            <person name="Soderlund C."/>
            <person name="Descour A."/>
            <person name="Kudrna D."/>
            <person name="Bomhoff M."/>
            <person name="Boyd L."/>
            <person name="Currie J."/>
            <person name="Angelova A."/>
            <person name="Collura K."/>
            <person name="Wissotski M."/>
            <person name="Ashley E."/>
            <person name="Morrow D."/>
            <person name="Fernandes J."/>
            <person name="Walbot V."/>
            <person name="Yu Y."/>
        </authorList>
    </citation>
    <scope>NUCLEOTIDE SEQUENCE</scope>
    <source>
        <strain evidence="4">B73</strain>
    </source>
</reference>
<dbReference type="Gene3D" id="2.60.120.620">
    <property type="entry name" value="q2cbj1_9rhob like domain"/>
    <property type="match status" value="1"/>
</dbReference>
<dbReference type="GO" id="GO:0005789">
    <property type="term" value="C:endoplasmic reticulum membrane"/>
    <property type="evidence" value="ECO:0007669"/>
    <property type="project" value="UniProtKB-SubCell"/>
</dbReference>
<evidence type="ECO:0000313" key="4">
    <source>
        <dbReference type="EMBL" id="ACF86825.1"/>
    </source>
</evidence>
<dbReference type="HOGENOM" id="CLU_1613229_0_0_1"/>
<dbReference type="InterPro" id="IPR045054">
    <property type="entry name" value="P4HA-like"/>
</dbReference>
<dbReference type="ExpressionAtlas" id="B4FXI2">
    <property type="expression patterns" value="baseline and differential"/>
</dbReference>
<keyword evidence="2" id="KW-0479">Metal-binding</keyword>
<accession>B4FXI2</accession>
<keyword evidence="3" id="KW-0408">Iron</keyword>
<sequence>MARWRARRLLPLATFVTLGMILGSLLQLALLHRLDGYSVHADSDPEAVLLRLGYVKPEVISWTPRIIVFHNFLSSEECDYLMAIARPRLQISTVVDVATGKGVKSDVRTSSGMFVNSEERKSPVVQLVFELEQGMSLAKGFDGWPLPLDQHVPHALMELGVPMLH</sequence>
<dbReference type="PANTHER" id="PTHR10869">
    <property type="entry name" value="PROLYL 4-HYDROXYLASE ALPHA SUBUNIT"/>
    <property type="match status" value="1"/>
</dbReference>
<dbReference type="GO" id="GO:0046872">
    <property type="term" value="F:metal ion binding"/>
    <property type="evidence" value="ECO:0007669"/>
    <property type="project" value="UniProtKB-KW"/>
</dbReference>
<name>B4FXI2_MAIZE</name>
<evidence type="ECO:0000256" key="2">
    <source>
        <dbReference type="ARBA" id="ARBA00022723"/>
    </source>
</evidence>
<comment type="subcellular location">
    <subcellularLocation>
        <location evidence="1">Endoplasmic reticulum membrane</location>
    </subcellularLocation>
</comment>